<keyword evidence="3" id="KW-1185">Reference proteome</keyword>
<accession>A0A318UCC1</accession>
<gene>
    <name evidence="2" type="ORF">B0O44_104253</name>
</gene>
<dbReference type="EMBL" id="QKLU01000004">
    <property type="protein sequence ID" value="PYF74082.1"/>
    <property type="molecule type" value="Genomic_DNA"/>
</dbReference>
<reference evidence="2 3" key="1">
    <citation type="submission" date="2018-06" db="EMBL/GenBank/DDBJ databases">
        <title>Genomic Encyclopedia of Archaeal and Bacterial Type Strains, Phase II (KMG-II): from individual species to whole genera.</title>
        <authorList>
            <person name="Goeker M."/>
        </authorList>
    </citation>
    <scope>NUCLEOTIDE SEQUENCE [LARGE SCALE GENOMIC DNA]</scope>
    <source>
        <strain evidence="2 3">DSM 27372</strain>
    </source>
</reference>
<keyword evidence="1" id="KW-0732">Signal</keyword>
<dbReference type="RefSeq" id="WP_110831042.1">
    <property type="nucleotide sequence ID" value="NZ_QKLU01000004.1"/>
</dbReference>
<evidence type="ECO:0000256" key="1">
    <source>
        <dbReference type="SAM" id="SignalP"/>
    </source>
</evidence>
<dbReference type="OrthoDB" id="9827803at2"/>
<organism evidence="2 3">
    <name type="scientific">Pedobacter nutrimenti</name>
    <dbReference type="NCBI Taxonomy" id="1241337"/>
    <lineage>
        <taxon>Bacteria</taxon>
        <taxon>Pseudomonadati</taxon>
        <taxon>Bacteroidota</taxon>
        <taxon>Sphingobacteriia</taxon>
        <taxon>Sphingobacteriales</taxon>
        <taxon>Sphingobacteriaceae</taxon>
        <taxon>Pedobacter</taxon>
    </lineage>
</organism>
<proteinExistence type="predicted"/>
<feature type="signal peptide" evidence="1">
    <location>
        <begin position="1"/>
        <end position="19"/>
    </location>
</feature>
<evidence type="ECO:0000313" key="2">
    <source>
        <dbReference type="EMBL" id="PYF74082.1"/>
    </source>
</evidence>
<comment type="caution">
    <text evidence="2">The sequence shown here is derived from an EMBL/GenBank/DDBJ whole genome shotgun (WGS) entry which is preliminary data.</text>
</comment>
<dbReference type="Proteomes" id="UP000248198">
    <property type="component" value="Unassembled WGS sequence"/>
</dbReference>
<dbReference type="AlphaFoldDB" id="A0A318UCC1"/>
<feature type="chain" id="PRO_5016303936" evidence="1">
    <location>
        <begin position="20"/>
        <end position="426"/>
    </location>
</feature>
<name>A0A318UCC1_9SPHI</name>
<sequence length="426" mass="48586">MKKINLVVLFVLSFLYGTAQQFKLTLNETVANTGYEYLGDCDLTVNKYQQVSGTIKWSIVKIDRSAMNFYKGKMGATAVEYVAGNYNPSTKTFSFAGNRKDDPYGVYALDNYQIRLLDNMRIQGKTRGTGVWDGIINGKYSGTNIPENNVLAGVSSAPASRPGENLNAGTETKRYYDLLDQYLFHALKGNWNPEYVPGSLKDIKFISRAKNGKPLVVRGEFSYKGFRNAVWTTTVDVLFEDELAYYMIYGEKDWKHSIPFDVASRPEADKKRIAAFQQRYDDVGNSKLATINKKNYQETVQFFKTKFPPSTDAKKYLVFTRYTEKTPNRKEKAPVSVYDGRGNVTMDMVEQEKEGKYVTTSGYKNTSSKTVILKGLQRDLHSDGIWYYKNISVRIKPGEFFEIDPIQEFYNPGNAESSMIYFFNIK</sequence>
<protein>
    <submittedName>
        <fullName evidence="2">Uncharacterized protein</fullName>
    </submittedName>
</protein>
<evidence type="ECO:0000313" key="3">
    <source>
        <dbReference type="Proteomes" id="UP000248198"/>
    </source>
</evidence>